<organism evidence="1 2">
    <name type="scientific">Phytophthora oleae</name>
    <dbReference type="NCBI Taxonomy" id="2107226"/>
    <lineage>
        <taxon>Eukaryota</taxon>
        <taxon>Sar</taxon>
        <taxon>Stramenopiles</taxon>
        <taxon>Oomycota</taxon>
        <taxon>Peronosporomycetes</taxon>
        <taxon>Peronosporales</taxon>
        <taxon>Peronosporaceae</taxon>
        <taxon>Phytophthora</taxon>
    </lineage>
</organism>
<protein>
    <submittedName>
        <fullName evidence="1">Uncharacterized protein</fullName>
    </submittedName>
</protein>
<accession>A0ABD3G812</accession>
<dbReference type="EMBL" id="JBIMZQ010000001">
    <property type="protein sequence ID" value="KAL3674332.1"/>
    <property type="molecule type" value="Genomic_DNA"/>
</dbReference>
<evidence type="ECO:0000313" key="2">
    <source>
        <dbReference type="Proteomes" id="UP001632037"/>
    </source>
</evidence>
<comment type="caution">
    <text evidence="1">The sequence shown here is derived from an EMBL/GenBank/DDBJ whole genome shotgun (WGS) entry which is preliminary data.</text>
</comment>
<evidence type="ECO:0000313" key="1">
    <source>
        <dbReference type="EMBL" id="KAL3674332.1"/>
    </source>
</evidence>
<dbReference type="Proteomes" id="UP001632037">
    <property type="component" value="Unassembled WGS sequence"/>
</dbReference>
<sequence>MSKIYDYLLKHDQNVIQVNVDCMVRDHATAISPGTTTTPLRARLQLSRPPTRRTSLPLPRLMQGKLDHKTNRYNYHLLTFMAMNEFEEGAVVQQSLLEANGDWHM</sequence>
<dbReference type="AlphaFoldDB" id="A0ABD3G812"/>
<name>A0ABD3G812_9STRA</name>
<keyword evidence="2" id="KW-1185">Reference proteome</keyword>
<reference evidence="1 2" key="1">
    <citation type="submission" date="2024-09" db="EMBL/GenBank/DDBJ databases">
        <title>Genome sequencing and assembly of Phytophthora oleae, isolate VK10A, causative agent of rot of olive drupes.</title>
        <authorList>
            <person name="Conti Taguali S."/>
            <person name="Riolo M."/>
            <person name="La Spada F."/>
            <person name="Cacciola S.O."/>
            <person name="Dionisio G."/>
        </authorList>
    </citation>
    <scope>NUCLEOTIDE SEQUENCE [LARGE SCALE GENOMIC DNA]</scope>
    <source>
        <strain evidence="1 2">VK10A</strain>
    </source>
</reference>
<gene>
    <name evidence="1" type="ORF">V7S43_000288</name>
</gene>
<proteinExistence type="predicted"/>